<proteinExistence type="predicted"/>
<sequence>MLHRVDKRTQMKQPTFTVSNVKIINTAFHDFLSNYYTILHNIFHTFDPEYAGSYGNQHGYESSQQTPAAHQSSTPATPAYVGMPDYQHDQPGPYIGGQQYNQQFDEQSQPPATPQYQTPSHQPPQTPQALQASREQQGYEESVIKLCIQVTHHSISRMGTEVMRAKWKINLRSIRAADMR</sequence>
<name>A0AAV2PM26_MEGNR</name>
<keyword evidence="3" id="KW-1185">Reference proteome</keyword>
<dbReference type="AlphaFoldDB" id="A0AAV2PM26"/>
<reference evidence="2 3" key="1">
    <citation type="submission" date="2024-05" db="EMBL/GenBank/DDBJ databases">
        <authorList>
            <person name="Wallberg A."/>
        </authorList>
    </citation>
    <scope>NUCLEOTIDE SEQUENCE [LARGE SCALE GENOMIC DNA]</scope>
</reference>
<evidence type="ECO:0000313" key="3">
    <source>
        <dbReference type="Proteomes" id="UP001497623"/>
    </source>
</evidence>
<gene>
    <name evidence="2" type="ORF">MNOR_LOCUS2195</name>
</gene>
<feature type="compositionally biased region" description="Polar residues" evidence="1">
    <location>
        <begin position="98"/>
        <end position="110"/>
    </location>
</feature>
<accession>A0AAV2PM26</accession>
<dbReference type="Proteomes" id="UP001497623">
    <property type="component" value="Unassembled WGS sequence"/>
</dbReference>
<evidence type="ECO:0000313" key="2">
    <source>
        <dbReference type="EMBL" id="CAL4061528.1"/>
    </source>
</evidence>
<comment type="caution">
    <text evidence="2">The sequence shown here is derived from an EMBL/GenBank/DDBJ whole genome shotgun (WGS) entry which is preliminary data.</text>
</comment>
<feature type="compositionally biased region" description="Polar residues" evidence="1">
    <location>
        <begin position="56"/>
        <end position="76"/>
    </location>
</feature>
<organism evidence="2 3">
    <name type="scientific">Meganyctiphanes norvegica</name>
    <name type="common">Northern krill</name>
    <name type="synonym">Thysanopoda norvegica</name>
    <dbReference type="NCBI Taxonomy" id="48144"/>
    <lineage>
        <taxon>Eukaryota</taxon>
        <taxon>Metazoa</taxon>
        <taxon>Ecdysozoa</taxon>
        <taxon>Arthropoda</taxon>
        <taxon>Crustacea</taxon>
        <taxon>Multicrustacea</taxon>
        <taxon>Malacostraca</taxon>
        <taxon>Eumalacostraca</taxon>
        <taxon>Eucarida</taxon>
        <taxon>Euphausiacea</taxon>
        <taxon>Euphausiidae</taxon>
        <taxon>Meganyctiphanes</taxon>
    </lineage>
</organism>
<protein>
    <submittedName>
        <fullName evidence="2">Uncharacterized protein</fullName>
    </submittedName>
</protein>
<evidence type="ECO:0000256" key="1">
    <source>
        <dbReference type="SAM" id="MobiDB-lite"/>
    </source>
</evidence>
<feature type="region of interest" description="Disordered" evidence="1">
    <location>
        <begin position="56"/>
        <end position="136"/>
    </location>
</feature>
<dbReference type="EMBL" id="CAXKWB010000646">
    <property type="protein sequence ID" value="CAL4061528.1"/>
    <property type="molecule type" value="Genomic_DNA"/>
</dbReference>
<feature type="non-terminal residue" evidence="2">
    <location>
        <position position="180"/>
    </location>
</feature>